<protein>
    <submittedName>
        <fullName evidence="2">Uncharacterized protein</fullName>
    </submittedName>
</protein>
<dbReference type="Proteomes" id="UP000246352">
    <property type="component" value="Unassembled WGS sequence"/>
</dbReference>
<sequence length="281" mass="29894">MVAIRWVATRHPQRRWCGSCGLQPACSLSAPTDDADLITAAPGARPPKFPLTGIASAVPPPLRDPHRPLRELHIGRGTSDQCALPFPSAPLPSAPGPPLAPPRRRPAGDTGCPGGAPAGLRGPVRFRVDLPERLRRPGPPWQCGASGCYLAATGGADRVETRAAVPVQVAAIASPICAFHRHAPPTASAQPSSPRHSPLNRRDRLAWPRAARAFPAYQRHLVIPGPAATRPADRWSRRVCAVGLPGGQADGDHAVRRQRSAAIPMVTPTRPLKPPQRSARW</sequence>
<evidence type="ECO:0000313" key="3">
    <source>
        <dbReference type="Proteomes" id="UP000246352"/>
    </source>
</evidence>
<evidence type="ECO:0000313" key="2">
    <source>
        <dbReference type="EMBL" id="PWW00116.1"/>
    </source>
</evidence>
<dbReference type="EMBL" id="QGTR01000003">
    <property type="protein sequence ID" value="PWW00116.1"/>
    <property type="molecule type" value="Genomic_DNA"/>
</dbReference>
<gene>
    <name evidence="2" type="ORF">DFR52_103318</name>
</gene>
<proteinExistence type="predicted"/>
<feature type="compositionally biased region" description="Pro residues" evidence="1">
    <location>
        <begin position="87"/>
        <end position="101"/>
    </location>
</feature>
<evidence type="ECO:0000256" key="1">
    <source>
        <dbReference type="SAM" id="MobiDB-lite"/>
    </source>
</evidence>
<comment type="caution">
    <text evidence="2">The sequence shown here is derived from an EMBL/GenBank/DDBJ whole genome shotgun (WGS) entry which is preliminary data.</text>
</comment>
<keyword evidence="3" id="KW-1185">Reference proteome</keyword>
<dbReference type="AlphaFoldDB" id="A0A317PJP4"/>
<organism evidence="2 3">
    <name type="scientific">Hoeflea marina</name>
    <dbReference type="NCBI Taxonomy" id="274592"/>
    <lineage>
        <taxon>Bacteria</taxon>
        <taxon>Pseudomonadati</taxon>
        <taxon>Pseudomonadota</taxon>
        <taxon>Alphaproteobacteria</taxon>
        <taxon>Hyphomicrobiales</taxon>
        <taxon>Rhizobiaceae</taxon>
        <taxon>Hoeflea</taxon>
    </lineage>
</organism>
<reference evidence="2 3" key="1">
    <citation type="submission" date="2018-05" db="EMBL/GenBank/DDBJ databases">
        <title>Genomic Encyclopedia of Type Strains, Phase IV (KMG-IV): sequencing the most valuable type-strain genomes for metagenomic binning, comparative biology and taxonomic classification.</title>
        <authorList>
            <person name="Goeker M."/>
        </authorList>
    </citation>
    <scope>NUCLEOTIDE SEQUENCE [LARGE SCALE GENOMIC DNA]</scope>
    <source>
        <strain evidence="2 3">DSM 16791</strain>
    </source>
</reference>
<feature type="region of interest" description="Disordered" evidence="1">
    <location>
        <begin position="84"/>
        <end position="122"/>
    </location>
</feature>
<accession>A0A317PJP4</accession>
<name>A0A317PJP4_9HYPH</name>